<evidence type="ECO:0000313" key="2">
    <source>
        <dbReference type="Proteomes" id="UP000366872"/>
    </source>
</evidence>
<keyword evidence="2" id="KW-1185">Reference proteome</keyword>
<dbReference type="Proteomes" id="UP000366872">
    <property type="component" value="Unassembled WGS sequence"/>
</dbReference>
<dbReference type="AlphaFoldDB" id="A0A6C2U9F8"/>
<dbReference type="EMBL" id="CAAHFG010000003">
    <property type="protein sequence ID" value="VGO16016.1"/>
    <property type="molecule type" value="Genomic_DNA"/>
</dbReference>
<evidence type="ECO:0000313" key="1">
    <source>
        <dbReference type="EMBL" id="VGO16016.1"/>
    </source>
</evidence>
<dbReference type="PROSITE" id="PS51257">
    <property type="entry name" value="PROKAR_LIPOPROTEIN"/>
    <property type="match status" value="1"/>
</dbReference>
<accession>A0A6C2U9F8</accession>
<name>A0A6C2U9F8_PONDE</name>
<protein>
    <submittedName>
        <fullName evidence="1">Uncharacterized protein</fullName>
    </submittedName>
</protein>
<organism evidence="1 2">
    <name type="scientific">Pontiella desulfatans</name>
    <dbReference type="NCBI Taxonomy" id="2750659"/>
    <lineage>
        <taxon>Bacteria</taxon>
        <taxon>Pseudomonadati</taxon>
        <taxon>Kiritimatiellota</taxon>
        <taxon>Kiritimatiellia</taxon>
        <taxon>Kiritimatiellales</taxon>
        <taxon>Pontiellaceae</taxon>
        <taxon>Pontiella</taxon>
    </lineage>
</organism>
<gene>
    <name evidence="1" type="ORF">PDESU_04606</name>
</gene>
<reference evidence="1 2" key="1">
    <citation type="submission" date="2019-04" db="EMBL/GenBank/DDBJ databases">
        <authorList>
            <person name="Van Vliet M D."/>
        </authorList>
    </citation>
    <scope>NUCLEOTIDE SEQUENCE [LARGE SCALE GENOMIC DNA]</scope>
    <source>
        <strain evidence="1 2">F1</strain>
    </source>
</reference>
<sequence length="60" mass="6349">MCWRGEWNMLILTVVLLLVSGCTAPYWTARGEDAKDVMTLSIPKGIGVGAQVAPLTSGLG</sequence>
<proteinExistence type="predicted"/>